<sequence length="681" mass="76479">MKKTLGGDRIRSESKMEVYLPNFGRSSHNVGKIIRTSQACGTIVPYWCQIGLDGTTFYIDITTKVKTLPTTGPVFGSFKHQIDVFVIPIRLYIAALHNNALGVGLNMSKVLLPQFRVSTAVASIYENDTNRGQVNPSSLLSYLGIKGFGYSKTNSKIRTFPVIFNLAYWDIFKNYYANKQEENAYVITGINRIWKKISAGDGVAWNREWTENTSEAYPLNPSSQAPSFIKLEFEEKISPEEVNEIQFLTNDPERPTQKINKLTKLGDAFIFERTDPEAMGLKKPDNPRKATNIYVFQVKKPIYIAYNLNIQGNNFLTMPDNKKIKLTAFPLKNIDEERNKILSAPSTSAYVVEGSTMPYGAATKVIGLPSYDRKEKYNSSNAWYSQAGLAVKTYLSDRFNNWLNTEWIDGTTGGINSITAVDVSDGKLTMDALILQKKIFNMLNRVAITDGTYQAWREATYGIRSATLPESPIFCGGMQSEIAFDEIVSNSATEEEPLGTLAGRGVATMYKSGRGLKIKCTEPSMIMALGSITPRIDYSQGNKWWTRLQNMDDFHKPTLDAIGFQELIAEEAAAWTTEAIEDHELTYQSLGKQPSWIEYTTDVNETYGEFAAGMPLAFMCLNRVYEENQDHTIGNASTYIDPTIYNNIFAESRLSSQNFWVQVAFDVTARRVMSAKQIPNL</sequence>
<dbReference type="GO" id="GO:0005198">
    <property type="term" value="F:structural molecule activity"/>
    <property type="evidence" value="ECO:0007669"/>
    <property type="project" value="InterPro"/>
</dbReference>
<accession>A0A8S5T8G2</accession>
<name>A0A8S5T8G2_9VIRU</name>
<evidence type="ECO:0000256" key="3">
    <source>
        <dbReference type="ARBA" id="ARBA00022561"/>
    </source>
</evidence>
<dbReference type="Gene3D" id="2.60.169.10">
    <property type="entry name" value="Microviridae F protein"/>
    <property type="match status" value="2"/>
</dbReference>
<keyword evidence="4" id="KW-0946">Virion</keyword>
<dbReference type="InterPro" id="IPR037002">
    <property type="entry name" value="Microviridae_protein_F_sf"/>
</dbReference>
<dbReference type="InterPro" id="IPR003514">
    <property type="entry name" value="Microviridae_protein_F"/>
</dbReference>
<dbReference type="GO" id="GO:0039615">
    <property type="term" value="C:T=1 icosahedral viral capsid"/>
    <property type="evidence" value="ECO:0007669"/>
    <property type="project" value="UniProtKB-KW"/>
</dbReference>
<reference evidence="5" key="1">
    <citation type="journal article" date="2021" name="Proc. Natl. Acad. Sci. U.S.A.">
        <title>A Catalog of Tens of Thousands of Viruses from Human Metagenomes Reveals Hidden Associations with Chronic Diseases.</title>
        <authorList>
            <person name="Tisza M.J."/>
            <person name="Buck C.B."/>
        </authorList>
    </citation>
    <scope>NUCLEOTIDE SEQUENCE</scope>
    <source>
        <strain evidence="5">CtzsU3</strain>
    </source>
</reference>
<evidence type="ECO:0000256" key="4">
    <source>
        <dbReference type="ARBA" id="ARBA00022844"/>
    </source>
</evidence>
<proteinExistence type="predicted"/>
<keyword evidence="3" id="KW-0167">Capsid protein</keyword>
<keyword evidence="2" id="KW-1140">T=1 icosahedral capsid protein</keyword>
<comment type="subcellular location">
    <subcellularLocation>
        <location evidence="1">Virion</location>
    </subcellularLocation>
</comment>
<organism evidence="5">
    <name type="scientific">Microviridae sp. ctzsU3</name>
    <dbReference type="NCBI Taxonomy" id="2827651"/>
    <lineage>
        <taxon>Viruses</taxon>
        <taxon>Monodnaviria</taxon>
        <taxon>Sangervirae</taxon>
        <taxon>Phixviricota</taxon>
        <taxon>Malgrandaviricetes</taxon>
        <taxon>Petitvirales</taxon>
        <taxon>Microviridae</taxon>
    </lineage>
</organism>
<dbReference type="Pfam" id="PF02305">
    <property type="entry name" value="Phage_F"/>
    <property type="match status" value="1"/>
</dbReference>
<protein>
    <submittedName>
        <fullName evidence="5">Major capsid protein</fullName>
    </submittedName>
</protein>
<evidence type="ECO:0000256" key="1">
    <source>
        <dbReference type="ARBA" id="ARBA00004328"/>
    </source>
</evidence>
<dbReference type="EMBL" id="BK032774">
    <property type="protein sequence ID" value="DAF59628.1"/>
    <property type="molecule type" value="Genomic_DNA"/>
</dbReference>
<evidence type="ECO:0000256" key="2">
    <source>
        <dbReference type="ARBA" id="ARBA00022431"/>
    </source>
</evidence>
<evidence type="ECO:0000313" key="5">
    <source>
        <dbReference type="EMBL" id="DAF59628.1"/>
    </source>
</evidence>